<gene>
    <name evidence="1" type="ORF">LACBIDRAFT_329953</name>
</gene>
<evidence type="ECO:0000313" key="1">
    <source>
        <dbReference type="EMBL" id="EDR05160.1"/>
    </source>
</evidence>
<dbReference type="Proteomes" id="UP000001194">
    <property type="component" value="Unassembled WGS sequence"/>
</dbReference>
<reference evidence="1 2" key="1">
    <citation type="journal article" date="2008" name="Nature">
        <title>The genome of Laccaria bicolor provides insights into mycorrhizal symbiosis.</title>
        <authorList>
            <person name="Martin F."/>
            <person name="Aerts A."/>
            <person name="Ahren D."/>
            <person name="Brun A."/>
            <person name="Danchin E.G.J."/>
            <person name="Duchaussoy F."/>
            <person name="Gibon J."/>
            <person name="Kohler A."/>
            <person name="Lindquist E."/>
            <person name="Pereda V."/>
            <person name="Salamov A."/>
            <person name="Shapiro H.J."/>
            <person name="Wuyts J."/>
            <person name="Blaudez D."/>
            <person name="Buee M."/>
            <person name="Brokstein P."/>
            <person name="Canbaeck B."/>
            <person name="Cohen D."/>
            <person name="Courty P.E."/>
            <person name="Coutinho P.M."/>
            <person name="Delaruelle C."/>
            <person name="Detter J.C."/>
            <person name="Deveau A."/>
            <person name="DiFazio S."/>
            <person name="Duplessis S."/>
            <person name="Fraissinet-Tachet L."/>
            <person name="Lucic E."/>
            <person name="Frey-Klett P."/>
            <person name="Fourrey C."/>
            <person name="Feussner I."/>
            <person name="Gay G."/>
            <person name="Grimwood J."/>
            <person name="Hoegger P.J."/>
            <person name="Jain P."/>
            <person name="Kilaru S."/>
            <person name="Labbe J."/>
            <person name="Lin Y.C."/>
            <person name="Legue V."/>
            <person name="Le Tacon F."/>
            <person name="Marmeisse R."/>
            <person name="Melayah D."/>
            <person name="Montanini B."/>
            <person name="Muratet M."/>
            <person name="Nehls U."/>
            <person name="Niculita-Hirzel H."/>
            <person name="Oudot-Le Secq M.P."/>
            <person name="Peter M."/>
            <person name="Quesneville H."/>
            <person name="Rajashekar B."/>
            <person name="Reich M."/>
            <person name="Rouhier N."/>
            <person name="Schmutz J."/>
            <person name="Yin T."/>
            <person name="Chalot M."/>
            <person name="Henrissat B."/>
            <person name="Kuees U."/>
            <person name="Lucas S."/>
            <person name="Van de Peer Y."/>
            <person name="Podila G.K."/>
            <person name="Polle A."/>
            <person name="Pukkila P.J."/>
            <person name="Richardson P.M."/>
            <person name="Rouze P."/>
            <person name="Sanders I.R."/>
            <person name="Stajich J.E."/>
            <person name="Tunlid A."/>
            <person name="Tuskan G."/>
            <person name="Grigoriev I.V."/>
        </authorList>
    </citation>
    <scope>NUCLEOTIDE SEQUENCE [LARGE SCALE GENOMIC DNA]</scope>
    <source>
        <strain evidence="2">S238N-H82 / ATCC MYA-4686</strain>
    </source>
</reference>
<proteinExistence type="predicted"/>
<dbReference type="AlphaFoldDB" id="B0DJR0"/>
<protein>
    <submittedName>
        <fullName evidence="1">Predicted protein</fullName>
    </submittedName>
</protein>
<organism evidence="2">
    <name type="scientific">Laccaria bicolor (strain S238N-H82 / ATCC MYA-4686)</name>
    <name type="common">Bicoloured deceiver</name>
    <name type="synonym">Laccaria laccata var. bicolor</name>
    <dbReference type="NCBI Taxonomy" id="486041"/>
    <lineage>
        <taxon>Eukaryota</taxon>
        <taxon>Fungi</taxon>
        <taxon>Dikarya</taxon>
        <taxon>Basidiomycota</taxon>
        <taxon>Agaricomycotina</taxon>
        <taxon>Agaricomycetes</taxon>
        <taxon>Agaricomycetidae</taxon>
        <taxon>Agaricales</taxon>
        <taxon>Agaricineae</taxon>
        <taxon>Hydnangiaceae</taxon>
        <taxon>Laccaria</taxon>
    </lineage>
</organism>
<evidence type="ECO:0000313" key="2">
    <source>
        <dbReference type="Proteomes" id="UP000001194"/>
    </source>
</evidence>
<keyword evidence="2" id="KW-1185">Reference proteome</keyword>
<dbReference type="EMBL" id="DS547114">
    <property type="protein sequence ID" value="EDR05160.1"/>
    <property type="molecule type" value="Genomic_DNA"/>
</dbReference>
<dbReference type="GeneID" id="6079738"/>
<sequence length="101" mass="11804">MTYDAISGKLWIVAGLRLIRACYPPWALPRLGRGIDYLGRFFWFPEGWMEGERMRGFHFFQIQGYFRVALRCNVSTSGRLCISFLAPRGNVSHRRDSRSKK</sequence>
<dbReference type="KEGG" id="lbc:LACBIDRAFT_329953"/>
<dbReference type="HOGENOM" id="CLU_2292194_0_0_1"/>
<name>B0DJR0_LACBS</name>
<accession>B0DJR0</accession>
<dbReference type="InParanoid" id="B0DJR0"/>
<dbReference type="RefSeq" id="XP_001884125.1">
    <property type="nucleotide sequence ID" value="XM_001884090.1"/>
</dbReference>